<dbReference type="EMBL" id="BPQV01000004">
    <property type="protein sequence ID" value="GJE26930.1"/>
    <property type="molecule type" value="Genomic_DNA"/>
</dbReference>
<sequence length="87" mass="9179">MSQETYPLDDAALDAVSAAGGHWVVNAKGIGQWHYNDVVASGNNVKCAASGESGSSSVRSEIRGNQRYVFGYDTAKGGEYLKGVRPV</sequence>
<dbReference type="Proteomes" id="UP001055156">
    <property type="component" value="Unassembled WGS sequence"/>
</dbReference>
<dbReference type="RefSeq" id="WP_238310789.1">
    <property type="nucleotide sequence ID" value="NZ_BPQV01000004.1"/>
</dbReference>
<gene>
    <name evidence="1" type="ORF">LKMONMHP_1784</name>
</gene>
<protein>
    <submittedName>
        <fullName evidence="1">Uncharacterized protein</fullName>
    </submittedName>
</protein>
<organism evidence="1 2">
    <name type="scientific">Methylobacterium organophilum</name>
    <dbReference type="NCBI Taxonomy" id="410"/>
    <lineage>
        <taxon>Bacteria</taxon>
        <taxon>Pseudomonadati</taxon>
        <taxon>Pseudomonadota</taxon>
        <taxon>Alphaproteobacteria</taxon>
        <taxon>Hyphomicrobiales</taxon>
        <taxon>Methylobacteriaceae</taxon>
        <taxon>Methylobacterium</taxon>
    </lineage>
</organism>
<evidence type="ECO:0000313" key="1">
    <source>
        <dbReference type="EMBL" id="GJE26930.1"/>
    </source>
</evidence>
<evidence type="ECO:0000313" key="2">
    <source>
        <dbReference type="Proteomes" id="UP001055156"/>
    </source>
</evidence>
<reference evidence="1" key="1">
    <citation type="journal article" date="2021" name="Front. Microbiol.">
        <title>Comprehensive Comparative Genomics and Phenotyping of Methylobacterium Species.</title>
        <authorList>
            <person name="Alessa O."/>
            <person name="Ogura Y."/>
            <person name="Fujitani Y."/>
            <person name="Takami H."/>
            <person name="Hayashi T."/>
            <person name="Sahin N."/>
            <person name="Tani A."/>
        </authorList>
    </citation>
    <scope>NUCLEOTIDE SEQUENCE</scope>
    <source>
        <strain evidence="1">NBRC 15689</strain>
    </source>
</reference>
<keyword evidence="2" id="KW-1185">Reference proteome</keyword>
<reference evidence="1" key="2">
    <citation type="submission" date="2021-08" db="EMBL/GenBank/DDBJ databases">
        <authorList>
            <person name="Tani A."/>
            <person name="Ola A."/>
            <person name="Ogura Y."/>
            <person name="Katsura K."/>
            <person name="Hayashi T."/>
        </authorList>
    </citation>
    <scope>NUCLEOTIDE SEQUENCE</scope>
    <source>
        <strain evidence="1">NBRC 15689</strain>
    </source>
</reference>
<name>A0ABQ4T7R2_METOR</name>
<accession>A0ABQ4T7R2</accession>
<proteinExistence type="predicted"/>
<comment type="caution">
    <text evidence="1">The sequence shown here is derived from an EMBL/GenBank/DDBJ whole genome shotgun (WGS) entry which is preliminary data.</text>
</comment>